<reference evidence="4" key="1">
    <citation type="submission" date="2018-05" db="EMBL/GenBank/DDBJ databases">
        <authorList>
            <person name="Lanie J.A."/>
            <person name="Ng W.-L."/>
            <person name="Kazmierczak K.M."/>
            <person name="Andrzejewski T.M."/>
            <person name="Davidsen T.M."/>
            <person name="Wayne K.J."/>
            <person name="Tettelin H."/>
            <person name="Glass J.I."/>
            <person name="Rusch D."/>
            <person name="Podicherti R."/>
            <person name="Tsui H.-C.T."/>
            <person name="Winkler M.E."/>
        </authorList>
    </citation>
    <scope>NUCLEOTIDE SEQUENCE</scope>
</reference>
<dbReference type="PANTHER" id="PTHR43584">
    <property type="entry name" value="NUCLEOTIDYL TRANSFERASE"/>
    <property type="match status" value="1"/>
</dbReference>
<proteinExistence type="predicted"/>
<dbReference type="InterPro" id="IPR050065">
    <property type="entry name" value="GlmU-like"/>
</dbReference>
<dbReference type="AlphaFoldDB" id="A0A382CJ76"/>
<dbReference type="Pfam" id="PF12804">
    <property type="entry name" value="NTP_transf_3"/>
    <property type="match status" value="1"/>
</dbReference>
<feature type="domain" description="MobA-like NTP transferase" evidence="3">
    <location>
        <begin position="3"/>
        <end position="118"/>
    </location>
</feature>
<accession>A0A382CJ76</accession>
<keyword evidence="2" id="KW-0548">Nucleotidyltransferase</keyword>
<dbReference type="EMBL" id="UINC01034765">
    <property type="protein sequence ID" value="SVB26120.1"/>
    <property type="molecule type" value="Genomic_DNA"/>
</dbReference>
<gene>
    <name evidence="4" type="ORF">METZ01_LOCUS178974</name>
</gene>
<dbReference type="GO" id="GO:0016779">
    <property type="term" value="F:nucleotidyltransferase activity"/>
    <property type="evidence" value="ECO:0007669"/>
    <property type="project" value="UniProtKB-KW"/>
</dbReference>
<dbReference type="Gene3D" id="3.90.550.10">
    <property type="entry name" value="Spore Coat Polysaccharide Biosynthesis Protein SpsA, Chain A"/>
    <property type="match status" value="1"/>
</dbReference>
<sequence>MKVIILAAGLGSRLGELGKNLPKGMITIFGKTLIERQIEIFHNCGINDITIITGHNSEVIKYTNVDYIKNPNYATTNMNESLFCAKQKFDDSILVSYADIIFEQQTIEQILRFRQDVGVAINLDWKKNYENRTQHPLSEAENVLIENYKVVRLRKNITECLPNQKIG</sequence>
<dbReference type="InterPro" id="IPR029044">
    <property type="entry name" value="Nucleotide-diphossugar_trans"/>
</dbReference>
<evidence type="ECO:0000313" key="4">
    <source>
        <dbReference type="EMBL" id="SVB26120.1"/>
    </source>
</evidence>
<feature type="non-terminal residue" evidence="4">
    <location>
        <position position="167"/>
    </location>
</feature>
<organism evidence="4">
    <name type="scientific">marine metagenome</name>
    <dbReference type="NCBI Taxonomy" id="408172"/>
    <lineage>
        <taxon>unclassified sequences</taxon>
        <taxon>metagenomes</taxon>
        <taxon>ecological metagenomes</taxon>
    </lineage>
</organism>
<dbReference type="PANTHER" id="PTHR43584:SF8">
    <property type="entry name" value="N-ACETYLMURAMATE ALPHA-1-PHOSPHATE URIDYLYLTRANSFERASE"/>
    <property type="match status" value="1"/>
</dbReference>
<evidence type="ECO:0000256" key="2">
    <source>
        <dbReference type="ARBA" id="ARBA00022695"/>
    </source>
</evidence>
<evidence type="ECO:0000259" key="3">
    <source>
        <dbReference type="Pfam" id="PF12804"/>
    </source>
</evidence>
<dbReference type="InterPro" id="IPR025877">
    <property type="entry name" value="MobA-like_NTP_Trfase"/>
</dbReference>
<protein>
    <recommendedName>
        <fullName evidence="3">MobA-like NTP transferase domain-containing protein</fullName>
    </recommendedName>
</protein>
<keyword evidence="1" id="KW-0808">Transferase</keyword>
<evidence type="ECO:0000256" key="1">
    <source>
        <dbReference type="ARBA" id="ARBA00022679"/>
    </source>
</evidence>
<dbReference type="SUPFAM" id="SSF53448">
    <property type="entry name" value="Nucleotide-diphospho-sugar transferases"/>
    <property type="match status" value="1"/>
</dbReference>
<name>A0A382CJ76_9ZZZZ</name>